<reference evidence="1" key="2">
    <citation type="submission" date="2022-12" db="EMBL/GenBank/DDBJ databases">
        <authorList>
            <person name="Sun Q."/>
            <person name="Kim S."/>
        </authorList>
    </citation>
    <scope>NUCLEOTIDE SEQUENCE</scope>
    <source>
        <strain evidence="1">KCTC 12343</strain>
    </source>
</reference>
<evidence type="ECO:0000313" key="1">
    <source>
        <dbReference type="EMBL" id="GGY67889.1"/>
    </source>
</evidence>
<organism evidence="1 2">
    <name type="scientific">Pseudoduganella albidiflava</name>
    <dbReference type="NCBI Taxonomy" id="321983"/>
    <lineage>
        <taxon>Bacteria</taxon>
        <taxon>Pseudomonadati</taxon>
        <taxon>Pseudomonadota</taxon>
        <taxon>Betaproteobacteria</taxon>
        <taxon>Burkholderiales</taxon>
        <taxon>Oxalobacteraceae</taxon>
        <taxon>Telluria group</taxon>
        <taxon>Pseudoduganella</taxon>
    </lineage>
</organism>
<evidence type="ECO:0000313" key="2">
    <source>
        <dbReference type="Proteomes" id="UP000628442"/>
    </source>
</evidence>
<reference evidence="1" key="1">
    <citation type="journal article" date="2014" name="Int. J. Syst. Evol. Microbiol.">
        <title>Complete genome sequence of Corynebacterium casei LMG S-19264T (=DSM 44701T), isolated from a smear-ripened cheese.</title>
        <authorList>
            <consortium name="US DOE Joint Genome Institute (JGI-PGF)"/>
            <person name="Walter F."/>
            <person name="Albersmeier A."/>
            <person name="Kalinowski J."/>
            <person name="Ruckert C."/>
        </authorList>
    </citation>
    <scope>NUCLEOTIDE SEQUENCE</scope>
    <source>
        <strain evidence="1">KCTC 12343</strain>
    </source>
</reference>
<accession>A0AA87Y2Q6</accession>
<name>A0AA87Y2Q6_9BURK</name>
<proteinExistence type="predicted"/>
<dbReference type="EMBL" id="BMWV01000023">
    <property type="protein sequence ID" value="GGY67889.1"/>
    <property type="molecule type" value="Genomic_DNA"/>
</dbReference>
<protein>
    <submittedName>
        <fullName evidence="1">Uncharacterized protein</fullName>
    </submittedName>
</protein>
<sequence length="49" mass="5123">MSPFTVTVRTESGTLTYPAIGTSSAAVHIDALERFGACGVTVRPQRAKA</sequence>
<gene>
    <name evidence="1" type="ORF">GCM10007387_57590</name>
</gene>
<dbReference type="AlphaFoldDB" id="A0AA87Y2Q6"/>
<dbReference type="Proteomes" id="UP000628442">
    <property type="component" value="Unassembled WGS sequence"/>
</dbReference>
<comment type="caution">
    <text evidence="1">The sequence shown here is derived from an EMBL/GenBank/DDBJ whole genome shotgun (WGS) entry which is preliminary data.</text>
</comment>